<dbReference type="AlphaFoldDB" id="A0A418PRZ7"/>
<dbReference type="OrthoDB" id="265224at2"/>
<keyword evidence="1" id="KW-1133">Transmembrane helix</keyword>
<evidence type="ECO:0000256" key="1">
    <source>
        <dbReference type="SAM" id="Phobius"/>
    </source>
</evidence>
<keyword evidence="3" id="KW-1185">Reference proteome</keyword>
<gene>
    <name evidence="2" type="ORF">D0X99_09845</name>
</gene>
<organism evidence="2 3">
    <name type="scientific">Algoriphagus lacus</name>
    <dbReference type="NCBI Taxonomy" id="2056311"/>
    <lineage>
        <taxon>Bacteria</taxon>
        <taxon>Pseudomonadati</taxon>
        <taxon>Bacteroidota</taxon>
        <taxon>Cytophagia</taxon>
        <taxon>Cytophagales</taxon>
        <taxon>Cyclobacteriaceae</taxon>
        <taxon>Algoriphagus</taxon>
    </lineage>
</organism>
<keyword evidence="1" id="KW-0472">Membrane</keyword>
<reference evidence="2 3" key="1">
    <citation type="submission" date="2018-09" db="EMBL/GenBank/DDBJ databases">
        <authorList>
            <person name="Wang X."/>
            <person name="Du Z."/>
        </authorList>
    </citation>
    <scope>NUCLEOTIDE SEQUENCE [LARGE SCALE GENOMIC DNA]</scope>
    <source>
        <strain evidence="2 3">N3</strain>
    </source>
</reference>
<feature type="transmembrane region" description="Helical" evidence="1">
    <location>
        <begin position="75"/>
        <end position="94"/>
    </location>
</feature>
<protein>
    <recommendedName>
        <fullName evidence="4">DoxX family membrane protein</fullName>
    </recommendedName>
</protein>
<dbReference type="Proteomes" id="UP000283522">
    <property type="component" value="Unassembled WGS sequence"/>
</dbReference>
<name>A0A418PRZ7_9BACT</name>
<feature type="transmembrane region" description="Helical" evidence="1">
    <location>
        <begin position="50"/>
        <end position="68"/>
    </location>
</feature>
<evidence type="ECO:0000313" key="3">
    <source>
        <dbReference type="Proteomes" id="UP000283522"/>
    </source>
</evidence>
<feature type="transmembrane region" description="Helical" evidence="1">
    <location>
        <begin position="106"/>
        <end position="125"/>
    </location>
</feature>
<sequence>MNKLIRFGRISLFIIYFWFGILKVLGISPAEPLVNNLFDQILAGIIPFDIFSRLFGLFECIIGIIWLFPQITRMALYILLIHMVSTFLPVLLLPNDTWHSWFTPTLVGQYIIKNFALIALGMIIFQVDQPKTRTPEVSI</sequence>
<feature type="transmembrane region" description="Helical" evidence="1">
    <location>
        <begin position="12"/>
        <end position="30"/>
    </location>
</feature>
<evidence type="ECO:0008006" key="4">
    <source>
        <dbReference type="Google" id="ProtNLM"/>
    </source>
</evidence>
<dbReference type="EMBL" id="QXML01000004">
    <property type="protein sequence ID" value="RIW15717.1"/>
    <property type="molecule type" value="Genomic_DNA"/>
</dbReference>
<keyword evidence="1" id="KW-0812">Transmembrane</keyword>
<proteinExistence type="predicted"/>
<accession>A0A418PRZ7</accession>
<comment type="caution">
    <text evidence="2">The sequence shown here is derived from an EMBL/GenBank/DDBJ whole genome shotgun (WGS) entry which is preliminary data.</text>
</comment>
<evidence type="ECO:0000313" key="2">
    <source>
        <dbReference type="EMBL" id="RIW15717.1"/>
    </source>
</evidence>
<dbReference type="RefSeq" id="WP_119477620.1">
    <property type="nucleotide sequence ID" value="NZ_QXML01000004.1"/>
</dbReference>